<feature type="domain" description="Transcription regulator AsnC/Lrp ligand binding" evidence="1">
    <location>
        <begin position="26"/>
        <end position="94"/>
    </location>
</feature>
<dbReference type="Proteomes" id="UP001185792">
    <property type="component" value="Unassembled WGS sequence"/>
</dbReference>
<evidence type="ECO:0000259" key="1">
    <source>
        <dbReference type="Pfam" id="PF01037"/>
    </source>
</evidence>
<dbReference type="SUPFAM" id="SSF54909">
    <property type="entry name" value="Dimeric alpha+beta barrel"/>
    <property type="match status" value="1"/>
</dbReference>
<gene>
    <name evidence="3" type="ORF">CSW57_19625</name>
    <name evidence="2" type="ORF">R4198_20545</name>
</gene>
<protein>
    <submittedName>
        <fullName evidence="3">AsnC family transcriptional regulator</fullName>
    </submittedName>
    <submittedName>
        <fullName evidence="2">Lrp/AsnC ligand binding domain-containing protein</fullName>
    </submittedName>
</protein>
<dbReference type="Pfam" id="PF01037">
    <property type="entry name" value="AsnC_trans_reg"/>
    <property type="match status" value="1"/>
</dbReference>
<accession>A0A2G3PKM2</accession>
<reference evidence="2 5" key="2">
    <citation type="submission" date="2023-10" db="EMBL/GenBank/DDBJ databases">
        <title>Development of a sustainable strategy for remediation of hydrocarbon-contaminated territories based on the waste exchange concept.</title>
        <authorList>
            <person name="Krivoruchko A."/>
        </authorList>
    </citation>
    <scope>NUCLEOTIDE SEQUENCE [LARGE SCALE GENOMIC DNA]</scope>
    <source>
        <strain evidence="2 5">IEGM 1236</strain>
    </source>
</reference>
<dbReference type="Proteomes" id="UP000225108">
    <property type="component" value="Unassembled WGS sequence"/>
</dbReference>
<dbReference type="InterPro" id="IPR011008">
    <property type="entry name" value="Dimeric_a/b-barrel"/>
</dbReference>
<comment type="caution">
    <text evidence="3">The sequence shown here is derived from an EMBL/GenBank/DDBJ whole genome shotgun (WGS) entry which is preliminary data.</text>
</comment>
<organism evidence="3 4">
    <name type="scientific">Williamsia marianensis</name>
    <dbReference type="NCBI Taxonomy" id="85044"/>
    <lineage>
        <taxon>Bacteria</taxon>
        <taxon>Bacillati</taxon>
        <taxon>Actinomycetota</taxon>
        <taxon>Actinomycetes</taxon>
        <taxon>Mycobacteriales</taxon>
        <taxon>Nocardiaceae</taxon>
        <taxon>Williamsia</taxon>
    </lineage>
</organism>
<keyword evidence="5" id="KW-1185">Reference proteome</keyword>
<dbReference type="InterPro" id="IPR019887">
    <property type="entry name" value="Tscrpt_reg_AsnC/Lrp_C"/>
</dbReference>
<dbReference type="Gene3D" id="3.30.70.920">
    <property type="match status" value="1"/>
</dbReference>
<evidence type="ECO:0000313" key="2">
    <source>
        <dbReference type="EMBL" id="MDV7136096.1"/>
    </source>
</evidence>
<dbReference type="EMBL" id="JAWLUM010000004">
    <property type="protein sequence ID" value="MDV7136096.1"/>
    <property type="molecule type" value="Genomic_DNA"/>
</dbReference>
<dbReference type="EMBL" id="PEBD01000010">
    <property type="protein sequence ID" value="PHV66379.1"/>
    <property type="molecule type" value="Genomic_DNA"/>
</dbReference>
<dbReference type="RefSeq" id="WP_051406303.1">
    <property type="nucleotide sequence ID" value="NZ_CBCRXS010000004.1"/>
</dbReference>
<dbReference type="AlphaFoldDB" id="A0A2G3PKM2"/>
<evidence type="ECO:0000313" key="5">
    <source>
        <dbReference type="Proteomes" id="UP001185792"/>
    </source>
</evidence>
<reference evidence="3 4" key="1">
    <citation type="submission" date="2017-10" db="EMBL/GenBank/DDBJ databases">
        <title>The draft genome sequence of Williamsia sp. BULT 1.1 isolated from the semi-arid grassland soils from South Africa.</title>
        <authorList>
            <person name="Kabwe M.H."/>
            <person name="Govender N."/>
            <person name="Mutseka Lunga P."/>
            <person name="Vikram S."/>
            <person name="Makhalanyane T.P."/>
        </authorList>
    </citation>
    <scope>NUCLEOTIDE SEQUENCE [LARGE SCALE GENOMIC DNA]</scope>
    <source>
        <strain evidence="3 4">BULT 1.1</strain>
    </source>
</reference>
<evidence type="ECO:0000313" key="4">
    <source>
        <dbReference type="Proteomes" id="UP000225108"/>
    </source>
</evidence>
<sequence>MCQCIWVSHRLIAVASERNAVVQAYILIQTEVGKAAVAAATISEIDGVASSEEVSGPYDVIVRVDATDGTHLTEAVVPKIQQVEGITRTLTCPVVTGTPRQG</sequence>
<proteinExistence type="predicted"/>
<name>A0A2G3PKM2_WILMA</name>
<evidence type="ECO:0000313" key="3">
    <source>
        <dbReference type="EMBL" id="PHV66379.1"/>
    </source>
</evidence>